<gene>
    <name evidence="1" type="ORF">J1N35_025475</name>
</gene>
<dbReference type="Proteomes" id="UP000828251">
    <property type="component" value="Unassembled WGS sequence"/>
</dbReference>
<comment type="caution">
    <text evidence="1">The sequence shown here is derived from an EMBL/GenBank/DDBJ whole genome shotgun (WGS) entry which is preliminary data.</text>
</comment>
<dbReference type="AlphaFoldDB" id="A0A9D3V6N3"/>
<evidence type="ECO:0000313" key="2">
    <source>
        <dbReference type="Proteomes" id="UP000828251"/>
    </source>
</evidence>
<organism evidence="1 2">
    <name type="scientific">Gossypium stocksii</name>
    <dbReference type="NCBI Taxonomy" id="47602"/>
    <lineage>
        <taxon>Eukaryota</taxon>
        <taxon>Viridiplantae</taxon>
        <taxon>Streptophyta</taxon>
        <taxon>Embryophyta</taxon>
        <taxon>Tracheophyta</taxon>
        <taxon>Spermatophyta</taxon>
        <taxon>Magnoliopsida</taxon>
        <taxon>eudicotyledons</taxon>
        <taxon>Gunneridae</taxon>
        <taxon>Pentapetalae</taxon>
        <taxon>rosids</taxon>
        <taxon>malvids</taxon>
        <taxon>Malvales</taxon>
        <taxon>Malvaceae</taxon>
        <taxon>Malvoideae</taxon>
        <taxon>Gossypium</taxon>
    </lineage>
</organism>
<dbReference type="EMBL" id="JAIQCV010000008">
    <property type="protein sequence ID" value="KAH1073147.1"/>
    <property type="molecule type" value="Genomic_DNA"/>
</dbReference>
<evidence type="ECO:0000313" key="1">
    <source>
        <dbReference type="EMBL" id="KAH1073147.1"/>
    </source>
</evidence>
<reference evidence="1 2" key="1">
    <citation type="journal article" date="2021" name="Plant Biotechnol. J.">
        <title>Multi-omics assisted identification of the key and species-specific regulatory components of drought-tolerant mechanisms in Gossypium stocksii.</title>
        <authorList>
            <person name="Yu D."/>
            <person name="Ke L."/>
            <person name="Zhang D."/>
            <person name="Wu Y."/>
            <person name="Sun Y."/>
            <person name="Mei J."/>
            <person name="Sun J."/>
            <person name="Sun Y."/>
        </authorList>
    </citation>
    <scope>NUCLEOTIDE SEQUENCE [LARGE SCALE GENOMIC DNA]</scope>
    <source>
        <strain evidence="2">cv. E1</strain>
        <tissue evidence="1">Leaf</tissue>
    </source>
</reference>
<sequence>MWVFNNVMLSDDEKGSVVDGRVLRDAISSRHGLKVPHGCYYLVDAGCTNCDRFLAPFKGQRYHLNELRQGYQPSTSKEFSNMKHASTRSYVRFFTIKCFFPKFSRNQKDMGPRRRCCVGYLYGRLAQCWNL</sequence>
<keyword evidence="2" id="KW-1185">Reference proteome</keyword>
<name>A0A9D3V6N3_9ROSI</name>
<accession>A0A9D3V6N3</accession>
<dbReference type="OrthoDB" id="1699974at2759"/>
<proteinExistence type="predicted"/>
<protein>
    <submittedName>
        <fullName evidence="1">Uncharacterized protein</fullName>
    </submittedName>
</protein>